<proteinExistence type="inferred from homology"/>
<evidence type="ECO:0000259" key="6">
    <source>
        <dbReference type="PROSITE" id="PS51462"/>
    </source>
</evidence>
<feature type="domain" description="Nudix hydrolase" evidence="6">
    <location>
        <begin position="19"/>
        <end position="149"/>
    </location>
</feature>
<dbReference type="PANTHER" id="PTHR43046:SF12">
    <property type="entry name" value="GDP-MANNOSE MANNOSYL HYDROLASE"/>
    <property type="match status" value="1"/>
</dbReference>
<protein>
    <submittedName>
        <fullName evidence="7">NUDIX domain-containing protein</fullName>
    </submittedName>
</protein>
<dbReference type="STRING" id="47871.GA0070608_1376"/>
<keyword evidence="3 5" id="KW-0378">Hydrolase</keyword>
<gene>
    <name evidence="7" type="ORF">GA0070608_1376</name>
</gene>
<evidence type="ECO:0000256" key="5">
    <source>
        <dbReference type="RuleBase" id="RU003476"/>
    </source>
</evidence>
<organism evidence="7 8">
    <name type="scientific">Micromonospora peucetia</name>
    <dbReference type="NCBI Taxonomy" id="47871"/>
    <lineage>
        <taxon>Bacteria</taxon>
        <taxon>Bacillati</taxon>
        <taxon>Actinomycetota</taxon>
        <taxon>Actinomycetes</taxon>
        <taxon>Micromonosporales</taxon>
        <taxon>Micromonosporaceae</taxon>
        <taxon>Micromonospora</taxon>
    </lineage>
</organism>
<evidence type="ECO:0000313" key="7">
    <source>
        <dbReference type="EMBL" id="SCL54716.1"/>
    </source>
</evidence>
<sequence length="166" mass="18088">MVTDAVVPSGAEYVAGVTRVRAAAGALLLDEAGRVLVVHPTYKDVWEVPGGMLEPDESPAQACEREIHEELGLALPVGDLLCVDWVAPSPPWDGGLMFLFDGGVLRGEQVAAVRLRREELDRFEFVEPAALGEVLIPRLARRITEALSARRDARAVYLEDGFQLAR</sequence>
<name>A0A1C6UKZ4_9ACTN</name>
<reference evidence="7 8" key="1">
    <citation type="submission" date="2016-06" db="EMBL/GenBank/DDBJ databases">
        <authorList>
            <person name="Kjaerup R.B."/>
            <person name="Dalgaard T.S."/>
            <person name="Juul-Madsen H.R."/>
        </authorList>
    </citation>
    <scope>NUCLEOTIDE SEQUENCE [LARGE SCALE GENOMIC DNA]</scope>
    <source>
        <strain evidence="7 8">DSM 43363</strain>
    </source>
</reference>
<dbReference type="InterPro" id="IPR020476">
    <property type="entry name" value="Nudix_hydrolase"/>
</dbReference>
<dbReference type="Proteomes" id="UP000199343">
    <property type="component" value="Unassembled WGS sequence"/>
</dbReference>
<evidence type="ECO:0000256" key="4">
    <source>
        <dbReference type="ARBA" id="ARBA00022842"/>
    </source>
</evidence>
<keyword evidence="4" id="KW-0460">Magnesium</keyword>
<evidence type="ECO:0000313" key="8">
    <source>
        <dbReference type="Proteomes" id="UP000199343"/>
    </source>
</evidence>
<dbReference type="SUPFAM" id="SSF55811">
    <property type="entry name" value="Nudix"/>
    <property type="match status" value="1"/>
</dbReference>
<comment type="cofactor">
    <cofactor evidence="1">
        <name>Mg(2+)</name>
        <dbReference type="ChEBI" id="CHEBI:18420"/>
    </cofactor>
</comment>
<comment type="similarity">
    <text evidence="2 5">Belongs to the Nudix hydrolase family.</text>
</comment>
<dbReference type="InterPro" id="IPR020084">
    <property type="entry name" value="NUDIX_hydrolase_CS"/>
</dbReference>
<dbReference type="CDD" id="cd18876">
    <property type="entry name" value="NUDIX_Hydrolase"/>
    <property type="match status" value="1"/>
</dbReference>
<dbReference type="AlphaFoldDB" id="A0A1C6UKZ4"/>
<dbReference type="PRINTS" id="PR00502">
    <property type="entry name" value="NUDIXFAMILY"/>
</dbReference>
<dbReference type="InterPro" id="IPR000086">
    <property type="entry name" value="NUDIX_hydrolase_dom"/>
</dbReference>
<dbReference type="PANTHER" id="PTHR43046">
    <property type="entry name" value="GDP-MANNOSE MANNOSYL HYDROLASE"/>
    <property type="match status" value="1"/>
</dbReference>
<evidence type="ECO:0000256" key="3">
    <source>
        <dbReference type="ARBA" id="ARBA00022801"/>
    </source>
</evidence>
<dbReference type="PROSITE" id="PS00893">
    <property type="entry name" value="NUDIX_BOX"/>
    <property type="match status" value="1"/>
</dbReference>
<dbReference type="InterPro" id="IPR015797">
    <property type="entry name" value="NUDIX_hydrolase-like_dom_sf"/>
</dbReference>
<dbReference type="Gene3D" id="3.90.79.10">
    <property type="entry name" value="Nucleoside Triphosphate Pyrophosphohydrolase"/>
    <property type="match status" value="1"/>
</dbReference>
<dbReference type="GO" id="GO:0016787">
    <property type="term" value="F:hydrolase activity"/>
    <property type="evidence" value="ECO:0007669"/>
    <property type="project" value="UniProtKB-KW"/>
</dbReference>
<dbReference type="PROSITE" id="PS51462">
    <property type="entry name" value="NUDIX"/>
    <property type="match status" value="1"/>
</dbReference>
<evidence type="ECO:0000256" key="1">
    <source>
        <dbReference type="ARBA" id="ARBA00001946"/>
    </source>
</evidence>
<evidence type="ECO:0000256" key="2">
    <source>
        <dbReference type="ARBA" id="ARBA00005582"/>
    </source>
</evidence>
<accession>A0A1C6UKZ4</accession>
<dbReference type="EMBL" id="FMIC01000002">
    <property type="protein sequence ID" value="SCL54716.1"/>
    <property type="molecule type" value="Genomic_DNA"/>
</dbReference>
<dbReference type="Pfam" id="PF00293">
    <property type="entry name" value="NUDIX"/>
    <property type="match status" value="1"/>
</dbReference>